<dbReference type="InterPro" id="IPR045338">
    <property type="entry name" value="DUF6535"/>
</dbReference>
<dbReference type="Gene3D" id="3.50.30.40">
    <property type="entry name" value="Ribonuclease E inhibitor RraA/RraA-like"/>
    <property type="match status" value="1"/>
</dbReference>
<evidence type="ECO:0000256" key="2">
    <source>
        <dbReference type="SAM" id="Phobius"/>
    </source>
</evidence>
<keyword evidence="1" id="KW-0460">Magnesium</keyword>
<gene>
    <name evidence="4" type="ORF">RDB_LOCUS55996</name>
</gene>
<feature type="transmembrane region" description="Helical" evidence="2">
    <location>
        <begin position="466"/>
        <end position="491"/>
    </location>
</feature>
<keyword evidence="2" id="KW-0472">Membrane</keyword>
<dbReference type="InterPro" id="IPR036704">
    <property type="entry name" value="RraA/RraA-like_sf"/>
</dbReference>
<proteinExistence type="predicted"/>
<feature type="transmembrane region" description="Helical" evidence="2">
    <location>
        <begin position="408"/>
        <end position="429"/>
    </location>
</feature>
<evidence type="ECO:0000259" key="3">
    <source>
        <dbReference type="Pfam" id="PF20153"/>
    </source>
</evidence>
<comment type="cofactor">
    <cofactor evidence="1">
        <name>Mg(2+)</name>
        <dbReference type="ChEBI" id="CHEBI:18420"/>
    </cofactor>
</comment>
<dbReference type="EMBL" id="CAJMWZ010002913">
    <property type="protein sequence ID" value="CAE6465422.1"/>
    <property type="molecule type" value="Genomic_DNA"/>
</dbReference>
<keyword evidence="1" id="KW-0479">Metal-binding</keyword>
<organism evidence="4 5">
    <name type="scientific">Rhizoctonia solani</name>
    <dbReference type="NCBI Taxonomy" id="456999"/>
    <lineage>
        <taxon>Eukaryota</taxon>
        <taxon>Fungi</taxon>
        <taxon>Dikarya</taxon>
        <taxon>Basidiomycota</taxon>
        <taxon>Agaricomycotina</taxon>
        <taxon>Agaricomycetes</taxon>
        <taxon>Cantharellales</taxon>
        <taxon>Ceratobasidiaceae</taxon>
        <taxon>Rhizoctonia</taxon>
    </lineage>
</organism>
<dbReference type="GO" id="GO:0046872">
    <property type="term" value="F:metal ion binding"/>
    <property type="evidence" value="ECO:0007669"/>
    <property type="project" value="UniProtKB-KW"/>
</dbReference>
<accession>A0A8H3BSE1</accession>
<keyword evidence="2" id="KW-1133">Transmembrane helix</keyword>
<evidence type="ECO:0000256" key="1">
    <source>
        <dbReference type="PIRSR" id="PIRSR605493-1"/>
    </source>
</evidence>
<dbReference type="Proteomes" id="UP000663850">
    <property type="component" value="Unassembled WGS sequence"/>
</dbReference>
<feature type="transmembrane region" description="Helical" evidence="2">
    <location>
        <begin position="258"/>
        <end position="281"/>
    </location>
</feature>
<dbReference type="InterPro" id="IPR005493">
    <property type="entry name" value="RraA/RraA-like"/>
</dbReference>
<sequence length="1126" mass="126196">MTGTHPVDVPRSRRTQCLFEAASSESIIIATLPSAKYSGWDESMTTSAKNQGVRGVIVNGFATDLIAHREAGFSVFAQAYSPPGKVIAAFPSRIGVPVIFSPRSHFGTYFKDSLSAVKVCPGDIIVADVGGAVCPSSLGDSIVDADEYGAELGKEARVWRVYVKETDRWDEELVDGWNKSLDVILVFAALFSAVSTAFIVESSKQLQQDPSEVTAETLVTISQILLAIVNNTQLIPQVQTMGLEKGGMPSFNPPRSAVIINTLWYMSLSLSLATSLLAMLAKDWCHSFKSNRSGHPWSQTIRRQKKWVMIERWKMQELILVLPSLIHLSLLLFSVGLSIYVLDLNNSVAVPVICIFGAALAFYILSSIVASVVPFFPYTTIISRMWKSEGFTYLIRHPIKSGVELVRCWLLTHLVTLNLAIAAALTVTLYQINGIYQSLSEVLGCFTVIVLAYIPNACAQLFYWPYWVFTAIPGLLLRIPKLIVNLLFGLIPQAVLSRHGKPLTSGTRDQNWTISEALSWIIKYCETPSSVEVALQAIAGASPIIPRKPLEDCQASMKILQRLVSSASYRGNTPAHLSLYARAYEFLSAPAQEDTYNTKTAGDLEVMIWDLQSKNESYIARLITQSPLQPSLRNLEALRISSSAASQALQLLHKRGEAATIFSPIIRLSSEYIIGGYELHMAVFTSIVNTVALLFACSPSHHERGVSSELRSAAYYSCMHLIAHYRKRLERSTPVDYWTSSHLVLCTFSQLDHGHNHQTRKNNTSDGVVLHSSKNSVLALLNHYDRSQKTLSAVNLDFFTWVGFSEILSNPDDYGLDDYESIRKILTDLDLDMSNEPTRRIKSLYNHFPRFNRDFRNVDWDVEDNRLDLLSCLQAIHQVYHFTRREAPIEPIYIFVVEMTCRVKSEVAQELCAKLMSVFAFPAISEALISMLRTRKIVLLLSYTLGNAPSIGVAEFAAAQLWLLFTSYSRGNLSTTVRSDLKEVLCIEGPGGGRRDSMDEKDIQELIRELETKILRGRYDKHNEWGVYPPYLFLYVSRVIECILESRDQVADEEHDRDQELTRAVKEELKGVPLSLRGLSSFIPSIPRKSSTPRMEPIVETPKVHFAWKLYPQILVWKGFSWNSPD</sequence>
<evidence type="ECO:0000313" key="5">
    <source>
        <dbReference type="Proteomes" id="UP000663850"/>
    </source>
</evidence>
<dbReference type="AlphaFoldDB" id="A0A8H3BSE1"/>
<feature type="transmembrane region" description="Helical" evidence="2">
    <location>
        <begin position="318"/>
        <end position="342"/>
    </location>
</feature>
<protein>
    <recommendedName>
        <fullName evidence="3">DUF6535 domain-containing protein</fullName>
    </recommendedName>
</protein>
<keyword evidence="2" id="KW-0812">Transmembrane</keyword>
<feature type="transmembrane region" description="Helical" evidence="2">
    <location>
        <begin position="183"/>
        <end position="200"/>
    </location>
</feature>
<feature type="transmembrane region" description="Helical" evidence="2">
    <location>
        <begin position="348"/>
        <end position="376"/>
    </location>
</feature>
<name>A0A8H3BSE1_9AGAM</name>
<comment type="caution">
    <text evidence="4">The sequence shown here is derived from an EMBL/GenBank/DDBJ whole genome shotgun (WGS) entry which is preliminary data.</text>
</comment>
<reference evidence="4" key="1">
    <citation type="submission" date="2021-01" db="EMBL/GenBank/DDBJ databases">
        <authorList>
            <person name="Kaushik A."/>
        </authorList>
    </citation>
    <scope>NUCLEOTIDE SEQUENCE</scope>
    <source>
        <strain evidence="4">Type strain: AG8-Rh-89/</strain>
    </source>
</reference>
<dbReference type="Pfam" id="PF20153">
    <property type="entry name" value="DUF6535"/>
    <property type="match status" value="1"/>
</dbReference>
<dbReference type="Pfam" id="PF03737">
    <property type="entry name" value="RraA-like"/>
    <property type="match status" value="1"/>
</dbReference>
<evidence type="ECO:0000313" key="4">
    <source>
        <dbReference type="EMBL" id="CAE6465422.1"/>
    </source>
</evidence>
<feature type="domain" description="DUF6535" evidence="3">
    <location>
        <begin position="159"/>
        <end position="341"/>
    </location>
</feature>
<feature type="binding site" evidence="1">
    <location>
        <position position="64"/>
    </location>
    <ligand>
        <name>Mg(2+)</name>
        <dbReference type="ChEBI" id="CHEBI:18420"/>
    </ligand>
</feature>
<dbReference type="SUPFAM" id="SSF89562">
    <property type="entry name" value="RraA-like"/>
    <property type="match status" value="1"/>
</dbReference>